<evidence type="ECO:0000313" key="4">
    <source>
        <dbReference type="Proteomes" id="UP000321595"/>
    </source>
</evidence>
<evidence type="ECO:0000259" key="2">
    <source>
        <dbReference type="Pfam" id="PF13240"/>
    </source>
</evidence>
<feature type="domain" description="Zinc-ribbon" evidence="2">
    <location>
        <begin position="129"/>
        <end position="150"/>
    </location>
</feature>
<dbReference type="InterPro" id="IPR026870">
    <property type="entry name" value="Zinc_ribbon_dom"/>
</dbReference>
<keyword evidence="4" id="KW-1185">Reference proteome</keyword>
<organism evidence="3 4">
    <name type="scientific">Microvenator marinus</name>
    <dbReference type="NCBI Taxonomy" id="2600177"/>
    <lineage>
        <taxon>Bacteria</taxon>
        <taxon>Deltaproteobacteria</taxon>
        <taxon>Bradymonadales</taxon>
        <taxon>Microvenatoraceae</taxon>
        <taxon>Microvenator</taxon>
    </lineage>
</organism>
<accession>A0A5B8XVC0</accession>
<dbReference type="Pfam" id="PF13240">
    <property type="entry name" value="Zn_Ribbon_1"/>
    <property type="match status" value="1"/>
</dbReference>
<dbReference type="EMBL" id="CP042467">
    <property type="protein sequence ID" value="QED29535.1"/>
    <property type="molecule type" value="Genomic_DNA"/>
</dbReference>
<protein>
    <recommendedName>
        <fullName evidence="2">Zinc-ribbon domain-containing protein</fullName>
    </recommendedName>
</protein>
<reference evidence="3 4" key="1">
    <citation type="submission" date="2019-08" db="EMBL/GenBank/DDBJ databases">
        <authorList>
            <person name="Liang Q."/>
        </authorList>
    </citation>
    <scope>NUCLEOTIDE SEQUENCE [LARGE SCALE GENOMIC DNA]</scope>
    <source>
        <strain evidence="3 4">V1718</strain>
    </source>
</reference>
<evidence type="ECO:0000256" key="1">
    <source>
        <dbReference type="SAM" id="Coils"/>
    </source>
</evidence>
<sequence>MSFLLILIGAFFTLVAVYLTLQPFLKSREEQARLELIDDEIREVELLLARKEALLRGLRELEFDRGTEKISQEDFERFKIKLERQAMGVMRELDQIHGGRGWRAETEAYVRDHKPMVEKIEKAQKSLECSSCSAPLSLDDRFCAKCGTPVRPELTTRMSQEVPG</sequence>
<gene>
    <name evidence="3" type="ORF">FRD01_20305</name>
</gene>
<dbReference type="Proteomes" id="UP000321595">
    <property type="component" value="Chromosome"/>
</dbReference>
<keyword evidence="1" id="KW-0175">Coiled coil</keyword>
<dbReference type="AlphaFoldDB" id="A0A5B8XVC0"/>
<name>A0A5B8XVC0_9DELT</name>
<dbReference type="OrthoDB" id="5506333at2"/>
<dbReference type="KEGG" id="bbae:FRD01_20305"/>
<evidence type="ECO:0000313" key="3">
    <source>
        <dbReference type="EMBL" id="QED29535.1"/>
    </source>
</evidence>
<proteinExistence type="predicted"/>
<feature type="coiled-coil region" evidence="1">
    <location>
        <begin position="34"/>
        <end position="61"/>
    </location>
</feature>
<dbReference type="RefSeq" id="WP_146962768.1">
    <property type="nucleotide sequence ID" value="NZ_CP042467.1"/>
</dbReference>